<organism evidence="2 3">
    <name type="scientific">Bradyrhizobium manausense</name>
    <dbReference type="NCBI Taxonomy" id="989370"/>
    <lineage>
        <taxon>Bacteria</taxon>
        <taxon>Pseudomonadati</taxon>
        <taxon>Pseudomonadota</taxon>
        <taxon>Alphaproteobacteria</taxon>
        <taxon>Hyphomicrobiales</taxon>
        <taxon>Nitrobacteraceae</taxon>
        <taxon>Bradyrhizobium</taxon>
    </lineage>
</organism>
<dbReference type="AlphaFoldDB" id="A0A0R3DWQ0"/>
<accession>A0A0R3DWQ0</accession>
<reference evidence="2 3" key="1">
    <citation type="submission" date="2015-09" db="EMBL/GenBank/DDBJ databases">
        <title>Draft Genome Sequence of Bradyrhizobium manausense Strain BR 3351T, a Novel Symbiotic Nitrogen-Fixing Alphaproteobacterium Isolated from Brazilian Amazon Rain Forest.</title>
        <authorList>
            <person name="De Araujo J.L."/>
            <person name="Zilli J.E."/>
        </authorList>
    </citation>
    <scope>NUCLEOTIDE SEQUENCE [LARGE SCALE GENOMIC DNA]</scope>
    <source>
        <strain evidence="2 3">BR3351</strain>
    </source>
</reference>
<dbReference type="EMBL" id="LJYG01000062">
    <property type="protein sequence ID" value="KRQ12589.1"/>
    <property type="molecule type" value="Genomic_DNA"/>
</dbReference>
<evidence type="ECO:0000256" key="1">
    <source>
        <dbReference type="SAM" id="Coils"/>
    </source>
</evidence>
<dbReference type="OrthoDB" id="8139499at2"/>
<sequence length="138" mass="15719">MFQLFLRARAHNLLNSRREDKGFKARSAERDAETDRVRIEAIMTALDTALQEAEREQAGLNRRVDDALARASVTIGNGTDEYLEREPLDNHHQDLFAADISNGQRRLKELSSTIAHLKFVKAAMLTRFPDFKPPQLNS</sequence>
<dbReference type="STRING" id="989370.AOQ71_15670"/>
<dbReference type="Proteomes" id="UP000051936">
    <property type="component" value="Unassembled WGS sequence"/>
</dbReference>
<evidence type="ECO:0000313" key="2">
    <source>
        <dbReference type="EMBL" id="KRQ12589.1"/>
    </source>
</evidence>
<keyword evidence="3" id="KW-1185">Reference proteome</keyword>
<dbReference type="RefSeq" id="WP_057748023.1">
    <property type="nucleotide sequence ID" value="NZ_LJYG01000062.1"/>
</dbReference>
<comment type="caution">
    <text evidence="2">The sequence shown here is derived from an EMBL/GenBank/DDBJ whole genome shotgun (WGS) entry which is preliminary data.</text>
</comment>
<evidence type="ECO:0000313" key="3">
    <source>
        <dbReference type="Proteomes" id="UP000051936"/>
    </source>
</evidence>
<name>A0A0R3DWQ0_9BRAD</name>
<protein>
    <submittedName>
        <fullName evidence="2">Uncharacterized protein</fullName>
    </submittedName>
</protein>
<feature type="coiled-coil region" evidence="1">
    <location>
        <begin position="36"/>
        <end position="70"/>
    </location>
</feature>
<keyword evidence="1" id="KW-0175">Coiled coil</keyword>
<gene>
    <name evidence="2" type="ORF">AOQ71_15670</name>
</gene>
<proteinExistence type="predicted"/>